<name>A0A931IF36_9NOCA</name>
<evidence type="ECO:0000313" key="2">
    <source>
        <dbReference type="EMBL" id="MBH0780537.1"/>
    </source>
</evidence>
<evidence type="ECO:0008006" key="4">
    <source>
        <dbReference type="Google" id="ProtNLM"/>
    </source>
</evidence>
<feature type="signal peptide" evidence="1">
    <location>
        <begin position="1"/>
        <end position="20"/>
    </location>
</feature>
<dbReference type="RefSeq" id="WP_196152850.1">
    <property type="nucleotide sequence ID" value="NZ_JADMLG010000016.1"/>
</dbReference>
<gene>
    <name evidence="2" type="ORF">IT779_30115</name>
</gene>
<dbReference type="PROSITE" id="PS51257">
    <property type="entry name" value="PROKAR_LIPOPROTEIN"/>
    <property type="match status" value="1"/>
</dbReference>
<proteinExistence type="predicted"/>
<organism evidence="2 3">
    <name type="scientific">Nocardia bovistercoris</name>
    <dbReference type="NCBI Taxonomy" id="2785916"/>
    <lineage>
        <taxon>Bacteria</taxon>
        <taxon>Bacillati</taxon>
        <taxon>Actinomycetota</taxon>
        <taxon>Actinomycetes</taxon>
        <taxon>Mycobacteriales</taxon>
        <taxon>Nocardiaceae</taxon>
        <taxon>Nocardia</taxon>
    </lineage>
</organism>
<dbReference type="EMBL" id="JADMLG010000016">
    <property type="protein sequence ID" value="MBH0780537.1"/>
    <property type="molecule type" value="Genomic_DNA"/>
</dbReference>
<keyword evidence="1" id="KW-0732">Signal</keyword>
<comment type="caution">
    <text evidence="2">The sequence shown here is derived from an EMBL/GenBank/DDBJ whole genome shotgun (WGS) entry which is preliminary data.</text>
</comment>
<dbReference type="Proteomes" id="UP000655751">
    <property type="component" value="Unassembled WGS sequence"/>
</dbReference>
<reference evidence="2" key="1">
    <citation type="submission" date="2020-11" db="EMBL/GenBank/DDBJ databases">
        <title>Nocardia NEAU-351.nov., a novel actinomycete isolated from the cow dung.</title>
        <authorList>
            <person name="Zhang X."/>
        </authorList>
    </citation>
    <scope>NUCLEOTIDE SEQUENCE</scope>
    <source>
        <strain evidence="2">NEAU-351</strain>
    </source>
</reference>
<protein>
    <recommendedName>
        <fullName evidence="4">MCE family protein</fullName>
    </recommendedName>
</protein>
<dbReference type="AlphaFoldDB" id="A0A931IF36"/>
<evidence type="ECO:0000313" key="3">
    <source>
        <dbReference type="Proteomes" id="UP000655751"/>
    </source>
</evidence>
<feature type="chain" id="PRO_5039720224" description="MCE family protein" evidence="1">
    <location>
        <begin position="21"/>
        <end position="386"/>
    </location>
</feature>
<sequence>MIAKYALGALFATALVGVGAGLTGCAGNSAPSGIALVNADTGPTGARIVAGLEQDGGGYDWTMVAPGEADPDDYAAVITLPTDLTAAMSTLAGPNPQRAKVTVTTHTDADPDLVHGATGAVTHRIGAAGVDAALAAVTQARSQLTGVQFTAQLLGAGVNAAAAGADQFSGGAQQLLDFLNFAKAGSAQLTSAIAVLNQTVDGAAAQANQLAAALDSTGVTIAQVQQTAGTVSTGLDRILPLLRALPFASDPTLADIITKLEGLREVSGRAGSQLDGLDLLVGGAIDPNTDLGTLLRTVVGRLQGASAQLAEGAKLAEGLPQLADTGGAQLVDAISQLTGGVTQLQTIVANLNTQTGKAVESLPLHSSNQQSAIALALTDPVEIVRE</sequence>
<keyword evidence="3" id="KW-1185">Reference proteome</keyword>
<accession>A0A931IF36</accession>
<evidence type="ECO:0000256" key="1">
    <source>
        <dbReference type="SAM" id="SignalP"/>
    </source>
</evidence>